<accession>A0A918YTQ7</accession>
<reference evidence="1" key="1">
    <citation type="journal article" date="2014" name="Int. J. Syst. Evol. Microbiol.">
        <title>Complete genome sequence of Corynebacterium casei LMG S-19264T (=DSM 44701T), isolated from a smear-ripened cheese.</title>
        <authorList>
            <consortium name="US DOE Joint Genome Institute (JGI-PGF)"/>
            <person name="Walter F."/>
            <person name="Albersmeier A."/>
            <person name="Kalinowski J."/>
            <person name="Ruckert C."/>
        </authorList>
    </citation>
    <scope>NUCLEOTIDE SEQUENCE</scope>
    <source>
        <strain evidence="1">JCM 4714</strain>
    </source>
</reference>
<name>A0A918YTQ7_9ACTN</name>
<comment type="caution">
    <text evidence="1">The sequence shown here is derived from an EMBL/GenBank/DDBJ whole genome shotgun (WGS) entry which is preliminary data.</text>
</comment>
<proteinExistence type="predicted"/>
<evidence type="ECO:0000313" key="2">
    <source>
        <dbReference type="Proteomes" id="UP000655443"/>
    </source>
</evidence>
<reference evidence="1" key="2">
    <citation type="submission" date="2020-09" db="EMBL/GenBank/DDBJ databases">
        <authorList>
            <person name="Sun Q."/>
            <person name="Ohkuma M."/>
        </authorList>
    </citation>
    <scope>NUCLEOTIDE SEQUENCE</scope>
    <source>
        <strain evidence="1">JCM 4714</strain>
    </source>
</reference>
<protein>
    <submittedName>
        <fullName evidence="1">Uncharacterized protein</fullName>
    </submittedName>
</protein>
<dbReference type="EMBL" id="BMVG01000060">
    <property type="protein sequence ID" value="GHE15214.1"/>
    <property type="molecule type" value="Genomic_DNA"/>
</dbReference>
<dbReference type="AlphaFoldDB" id="A0A918YTQ7"/>
<dbReference type="RefSeq" id="WP_189959239.1">
    <property type="nucleotide sequence ID" value="NZ_BMVG01000060.1"/>
</dbReference>
<dbReference type="Proteomes" id="UP000655443">
    <property type="component" value="Unassembled WGS sequence"/>
</dbReference>
<evidence type="ECO:0000313" key="1">
    <source>
        <dbReference type="EMBL" id="GHE15214.1"/>
    </source>
</evidence>
<gene>
    <name evidence="1" type="ORF">GCM10010339_89110</name>
</gene>
<sequence length="56" mass="6377">MQRHVGPAGADRLLQRDERARLYCIDRILVDGLARAFAMAETRPDLLRSEPAERVT</sequence>
<keyword evidence="2" id="KW-1185">Reference proteome</keyword>
<organism evidence="1 2">
    <name type="scientific">Streptomyces alanosinicus</name>
    <dbReference type="NCBI Taxonomy" id="68171"/>
    <lineage>
        <taxon>Bacteria</taxon>
        <taxon>Bacillati</taxon>
        <taxon>Actinomycetota</taxon>
        <taxon>Actinomycetes</taxon>
        <taxon>Kitasatosporales</taxon>
        <taxon>Streptomycetaceae</taxon>
        <taxon>Streptomyces</taxon>
    </lineage>
</organism>